<feature type="region of interest" description="Disordered" evidence="1">
    <location>
        <begin position="72"/>
        <end position="113"/>
    </location>
</feature>
<evidence type="ECO:0000256" key="1">
    <source>
        <dbReference type="SAM" id="MobiDB-lite"/>
    </source>
</evidence>
<proteinExistence type="predicted"/>
<evidence type="ECO:0000313" key="2">
    <source>
        <dbReference type="EMBL" id="KAJ8887428.1"/>
    </source>
</evidence>
<sequence length="490" mass="53996">MQFMQGDAIEIGKDSPTGIQQLMSPIPPATSIDTVSANNYDETVNAIDGMIESVCGESTLVMSAGEVDGHQNKWSSTLNNNDELTPPTKKSKLDIDDETGSEDDHEDSIDDSTSRVKIQKSTIKGNCLPRWPPGNITTWQPVGFYAPVPADTDPLSYTEAARWKYVLATNCWPTMSGLRWLDVSTMPGLRRLDVITMPGLRRLDVITMPGRQRHDVQKLARGAGMKGQGKREIPAKTRRPTASSGTIPTCENPVTRPGFEPGSPWWAVALENIKAVSWPVNEIFILLRLFGDINALESFRGVGGSKGQRKGEQRGGHSLLRPQFVKRPQTAELRCRYDETDVKKKCSSDGMTECNFKEAGEPQENILVNDSARHVSCAKKFGVTPSVIEPLSPWWKANNSRYPKVSLLVRIFASHQDEPHSIPGGMAPGFSQVGIVSDDDADRRVFSGIFRFPRPCVPALLNNHLTSPSLTLRTSHFLVKMVIGNIFVAS</sequence>
<reference evidence="2 3" key="1">
    <citation type="submission" date="2023-02" db="EMBL/GenBank/DDBJ databases">
        <title>LHISI_Scaffold_Assembly.</title>
        <authorList>
            <person name="Stuart O.P."/>
            <person name="Cleave R."/>
            <person name="Magrath M.J.L."/>
            <person name="Mikheyev A.S."/>
        </authorList>
    </citation>
    <scope>NUCLEOTIDE SEQUENCE [LARGE SCALE GENOMIC DNA]</scope>
    <source>
        <strain evidence="2">Daus_M_001</strain>
        <tissue evidence="2">Leg muscle</tissue>
    </source>
</reference>
<comment type="caution">
    <text evidence="2">The sequence shown here is derived from an EMBL/GenBank/DDBJ whole genome shotgun (WGS) entry which is preliminary data.</text>
</comment>
<feature type="compositionally biased region" description="Polar residues" evidence="1">
    <location>
        <begin position="240"/>
        <end position="249"/>
    </location>
</feature>
<feature type="region of interest" description="Disordered" evidence="1">
    <location>
        <begin position="220"/>
        <end position="255"/>
    </location>
</feature>
<dbReference type="Proteomes" id="UP001159363">
    <property type="component" value="Chromosome X"/>
</dbReference>
<gene>
    <name evidence="2" type="ORF">PR048_013643</name>
</gene>
<protein>
    <recommendedName>
        <fullName evidence="4">HAT C-terminal dimerisation domain-containing protein</fullName>
    </recommendedName>
</protein>
<keyword evidence="3" id="KW-1185">Reference proteome</keyword>
<feature type="compositionally biased region" description="Acidic residues" evidence="1">
    <location>
        <begin position="95"/>
        <end position="110"/>
    </location>
</feature>
<name>A0ABQ9HSS3_9NEOP</name>
<organism evidence="2 3">
    <name type="scientific">Dryococelus australis</name>
    <dbReference type="NCBI Taxonomy" id="614101"/>
    <lineage>
        <taxon>Eukaryota</taxon>
        <taxon>Metazoa</taxon>
        <taxon>Ecdysozoa</taxon>
        <taxon>Arthropoda</taxon>
        <taxon>Hexapoda</taxon>
        <taxon>Insecta</taxon>
        <taxon>Pterygota</taxon>
        <taxon>Neoptera</taxon>
        <taxon>Polyneoptera</taxon>
        <taxon>Phasmatodea</taxon>
        <taxon>Verophasmatodea</taxon>
        <taxon>Anareolatae</taxon>
        <taxon>Phasmatidae</taxon>
        <taxon>Eurycanthinae</taxon>
        <taxon>Dryococelus</taxon>
    </lineage>
</organism>
<evidence type="ECO:0000313" key="3">
    <source>
        <dbReference type="Proteomes" id="UP001159363"/>
    </source>
</evidence>
<accession>A0ABQ9HSS3</accession>
<feature type="compositionally biased region" description="Polar residues" evidence="1">
    <location>
        <begin position="72"/>
        <end position="83"/>
    </location>
</feature>
<dbReference type="EMBL" id="JARBHB010000004">
    <property type="protein sequence ID" value="KAJ8887428.1"/>
    <property type="molecule type" value="Genomic_DNA"/>
</dbReference>
<evidence type="ECO:0008006" key="4">
    <source>
        <dbReference type="Google" id="ProtNLM"/>
    </source>
</evidence>